<keyword evidence="2" id="KW-1003">Cell membrane</keyword>
<reference evidence="4 6" key="1">
    <citation type="submission" date="2016-06" db="EMBL/GenBank/DDBJ databases">
        <authorList>
            <person name="Kjaerup R.B."/>
            <person name="Dalgaard T.S."/>
            <person name="Juul-Madsen H.R."/>
        </authorList>
    </citation>
    <scope>NUCLEOTIDE SEQUENCE [LARGE SCALE GENOMIC DNA]</scope>
    <source>
        <strain evidence="4">Orrdi1</strain>
    </source>
</reference>
<organism evidence="4 6">
    <name type="scientific">Orrella dioscoreae</name>
    <dbReference type="NCBI Taxonomy" id="1851544"/>
    <lineage>
        <taxon>Bacteria</taxon>
        <taxon>Pseudomonadati</taxon>
        <taxon>Pseudomonadota</taxon>
        <taxon>Betaproteobacteria</taxon>
        <taxon>Burkholderiales</taxon>
        <taxon>Alcaligenaceae</taxon>
        <taxon>Orrella</taxon>
    </lineage>
</organism>
<dbReference type="GO" id="GO:0005886">
    <property type="term" value="C:plasma membrane"/>
    <property type="evidence" value="ECO:0007669"/>
    <property type="project" value="UniProtKB-SubCell"/>
</dbReference>
<feature type="transmembrane region" description="Helical" evidence="3">
    <location>
        <begin position="57"/>
        <end position="83"/>
    </location>
</feature>
<keyword evidence="6" id="KW-1185">Reference proteome</keyword>
<name>A0A1C3JZG3_9BURK</name>
<feature type="transmembrane region" description="Helical" evidence="3">
    <location>
        <begin position="103"/>
        <end position="121"/>
    </location>
</feature>
<accession>A0A1C3JZG3</accession>
<comment type="similarity">
    <text evidence="1 2">Belongs to the BioY family.</text>
</comment>
<sequence length="197" mass="20674">MNSISERPPLPAPRNYWLKGRSPLVHAVALVLTFVALVLSSYATVPMVPVPMTLQTLAVLLAGALLGWRLGMIVVITWLVLAATGLPLLSNGGGGVRHFVGPTGGYLVAFPLAAGLVGWLVQRGWNGERALWALAAFLLGHVVCLLLGGIWLAAAIGPTKAWLHGILPFLLGGVVKSVLGTTVLKVLALRTRASAWA</sequence>
<evidence type="ECO:0000256" key="2">
    <source>
        <dbReference type="PIRNR" id="PIRNR016661"/>
    </source>
</evidence>
<keyword evidence="2 3" id="KW-0472">Membrane</keyword>
<feature type="transmembrane region" description="Helical" evidence="3">
    <location>
        <begin position="130"/>
        <end position="154"/>
    </location>
</feature>
<reference evidence="5 6" key="2">
    <citation type="submission" date="2017-08" db="EMBL/GenBank/DDBJ databases">
        <authorList>
            <person name="de Groot N.N."/>
        </authorList>
    </citation>
    <scope>NUCLEOTIDE SEQUENCE [LARGE SCALE GENOMIC DNA]</scope>
    <source>
        <strain evidence="5">Orrdi1</strain>
    </source>
</reference>
<evidence type="ECO:0000256" key="3">
    <source>
        <dbReference type="SAM" id="Phobius"/>
    </source>
</evidence>
<dbReference type="EMBL" id="LT907988">
    <property type="protein sequence ID" value="SOE50320.1"/>
    <property type="molecule type" value="Genomic_DNA"/>
</dbReference>
<evidence type="ECO:0000313" key="4">
    <source>
        <dbReference type="EMBL" id="SBT24643.1"/>
    </source>
</evidence>
<dbReference type="AlphaFoldDB" id="A0A1C3JZG3"/>
<dbReference type="PANTHER" id="PTHR34295">
    <property type="entry name" value="BIOTIN TRANSPORTER BIOY"/>
    <property type="match status" value="1"/>
</dbReference>
<keyword evidence="2" id="KW-0813">Transport</keyword>
<evidence type="ECO:0000256" key="1">
    <source>
        <dbReference type="ARBA" id="ARBA00010692"/>
    </source>
</evidence>
<dbReference type="Pfam" id="PF02632">
    <property type="entry name" value="BioY"/>
    <property type="match status" value="1"/>
</dbReference>
<evidence type="ECO:0000313" key="5">
    <source>
        <dbReference type="EMBL" id="SOE50320.1"/>
    </source>
</evidence>
<dbReference type="EMBL" id="FLRC01000011">
    <property type="protein sequence ID" value="SBT24643.1"/>
    <property type="molecule type" value="Genomic_DNA"/>
</dbReference>
<dbReference type="GO" id="GO:0015225">
    <property type="term" value="F:biotin transmembrane transporter activity"/>
    <property type="evidence" value="ECO:0007669"/>
    <property type="project" value="UniProtKB-UniRule"/>
</dbReference>
<proteinExistence type="inferred from homology"/>
<dbReference type="STRING" id="1851544.ODI_02713"/>
<protein>
    <recommendedName>
        <fullName evidence="2">Biotin transporter</fullName>
    </recommendedName>
</protein>
<dbReference type="InterPro" id="IPR003784">
    <property type="entry name" value="BioY"/>
</dbReference>
<dbReference type="OrthoDB" id="9803495at2"/>
<dbReference type="PIRSF" id="PIRSF016661">
    <property type="entry name" value="BioY"/>
    <property type="match status" value="1"/>
</dbReference>
<keyword evidence="3" id="KW-0812">Transmembrane</keyword>
<dbReference type="RefSeq" id="WP_067751137.1">
    <property type="nucleotide sequence ID" value="NZ_LT907988.1"/>
</dbReference>
<evidence type="ECO:0000313" key="6">
    <source>
        <dbReference type="Proteomes" id="UP000078558"/>
    </source>
</evidence>
<comment type="subcellular location">
    <subcellularLocation>
        <location evidence="2">Cell membrane</location>
        <topology evidence="2">Multi-pass membrane protein</topology>
    </subcellularLocation>
</comment>
<dbReference type="PANTHER" id="PTHR34295:SF1">
    <property type="entry name" value="BIOTIN TRANSPORTER BIOY"/>
    <property type="match status" value="1"/>
</dbReference>
<dbReference type="Proteomes" id="UP000078558">
    <property type="component" value="Chromosome I"/>
</dbReference>
<dbReference type="Gene3D" id="1.10.1760.20">
    <property type="match status" value="1"/>
</dbReference>
<keyword evidence="3" id="KW-1133">Transmembrane helix</keyword>
<dbReference type="KEGG" id="odi:ODI_R2640"/>
<feature type="transmembrane region" description="Helical" evidence="3">
    <location>
        <begin position="166"/>
        <end position="188"/>
    </location>
</feature>
<feature type="transmembrane region" description="Helical" evidence="3">
    <location>
        <begin position="24"/>
        <end position="45"/>
    </location>
</feature>
<gene>
    <name evidence="4" type="ORF">ODI_02713</name>
    <name evidence="5" type="ORF">ODI_R2640</name>
</gene>